<reference evidence="4" key="1">
    <citation type="submission" date="2015-08" db="EMBL/GenBank/DDBJ databases">
        <authorList>
            <person name="Babu N.S."/>
            <person name="Beckwith C.J."/>
            <person name="Beseler K.G."/>
            <person name="Brison A."/>
            <person name="Carone J.V."/>
            <person name="Caskin T.P."/>
            <person name="Diamond M."/>
            <person name="Durham M.E."/>
            <person name="Foxe J.M."/>
            <person name="Go M."/>
            <person name="Henderson B.A."/>
            <person name="Jones I.B."/>
            <person name="McGettigan J.A."/>
            <person name="Micheletti S.J."/>
            <person name="Nasrallah M.E."/>
            <person name="Ortiz D."/>
            <person name="Piller C.R."/>
            <person name="Privatt S.R."/>
            <person name="Schneider S.L."/>
            <person name="Sharp S."/>
            <person name="Smith T.C."/>
            <person name="Stanton J.D."/>
            <person name="Ullery H.E."/>
            <person name="Wilson R.J."/>
            <person name="Serrano M.G."/>
            <person name="Buck G."/>
            <person name="Lee V."/>
            <person name="Wang Y."/>
            <person name="Carvalho R."/>
            <person name="Voegtly L."/>
            <person name="Shi R."/>
            <person name="Duckworth R."/>
            <person name="Johnson A."/>
            <person name="Loviza R."/>
            <person name="Walstead R."/>
            <person name="Shah Z."/>
            <person name="Kiflezghi M."/>
            <person name="Wade K."/>
            <person name="Ball S.L."/>
            <person name="Bradley K.W."/>
            <person name="Asai D.J."/>
            <person name="Bowman C.A."/>
            <person name="Russell D.A."/>
            <person name="Pope W.H."/>
            <person name="Jacobs-Sera D."/>
            <person name="Hendrix R.W."/>
            <person name="Hatfull G.F."/>
        </authorList>
    </citation>
    <scope>NUCLEOTIDE SEQUENCE</scope>
</reference>
<dbReference type="GO" id="GO:0045271">
    <property type="term" value="C:respiratory chain complex I"/>
    <property type="evidence" value="ECO:0007669"/>
    <property type="project" value="InterPro"/>
</dbReference>
<dbReference type="Pfam" id="PF05071">
    <property type="entry name" value="NDUFA12"/>
    <property type="match status" value="1"/>
</dbReference>
<evidence type="ECO:0000256" key="1">
    <source>
        <dbReference type="ARBA" id="ARBA00007355"/>
    </source>
</evidence>
<feature type="region of interest" description="Disordered" evidence="2">
    <location>
        <begin position="102"/>
        <end position="141"/>
    </location>
</feature>
<proteinExistence type="inferred from homology"/>
<dbReference type="InterPro" id="IPR052618">
    <property type="entry name" value="ComplexI_NDUFA12"/>
</dbReference>
<evidence type="ECO:0000313" key="4">
    <source>
        <dbReference type="EMBL" id="JAT76002.1"/>
    </source>
</evidence>
<protein>
    <submittedName>
        <fullName evidence="4">Uncharacterized protein</fullName>
    </submittedName>
</protein>
<evidence type="ECO:0000313" key="3">
    <source>
        <dbReference type="EMBL" id="JAT74076.1"/>
    </source>
</evidence>
<dbReference type="EMBL" id="GDKF01004546">
    <property type="protein sequence ID" value="JAT74076.1"/>
    <property type="molecule type" value="Transcribed_RNA"/>
</dbReference>
<dbReference type="AlphaFoldDB" id="A0A1D2A9Y7"/>
<feature type="compositionally biased region" description="Polar residues" evidence="2">
    <location>
        <begin position="130"/>
        <end position="141"/>
    </location>
</feature>
<dbReference type="GO" id="GO:0005739">
    <property type="term" value="C:mitochondrion"/>
    <property type="evidence" value="ECO:0007669"/>
    <property type="project" value="TreeGrafter"/>
</dbReference>
<evidence type="ECO:0000256" key="2">
    <source>
        <dbReference type="SAM" id="MobiDB-lite"/>
    </source>
</evidence>
<accession>A0A1D2A9Y7</accession>
<gene>
    <name evidence="4" type="ORF">g.21971</name>
    <name evidence="3" type="ORF">g.21975</name>
</gene>
<sequence>MSALRTLYNGLRARLPAVFRRREVSGRDEVGNTYYRWFERQTDGSDRERREVDLGGKEFEPDLIPPVWNQWLRRTRVEPPSEEDIAKGKAFRQQVQSRAAFHAAEDMRRAARARSSVEEEYDSTDFIHQLTAQSTDAPPKQ</sequence>
<name>A0A1D2A9Y7_AUXPR</name>
<dbReference type="EMBL" id="GDKF01002620">
    <property type="protein sequence ID" value="JAT76002.1"/>
    <property type="molecule type" value="Transcribed_RNA"/>
</dbReference>
<comment type="similarity">
    <text evidence="1">Belongs to the complex I NDUFA12 subunit family.</text>
</comment>
<dbReference type="InterPro" id="IPR007763">
    <property type="entry name" value="NDUFA12"/>
</dbReference>
<dbReference type="PANTHER" id="PTHR32470:SF2">
    <property type="entry name" value="NADH DEHYDROGENASE [UBIQUINONE] 1 ALPHA SUBCOMPLEX ASSEMBLY FACTOR 2"/>
    <property type="match status" value="1"/>
</dbReference>
<dbReference type="GO" id="GO:0032981">
    <property type="term" value="P:mitochondrial respiratory chain complex I assembly"/>
    <property type="evidence" value="ECO:0007669"/>
    <property type="project" value="TreeGrafter"/>
</dbReference>
<dbReference type="PANTHER" id="PTHR32470">
    <property type="entry name" value="ADH DEHYDROGENASE [UBIQUINONE] 1 ALPHA SUBCOMPLEX ASSEMBLY FACTOR 2"/>
    <property type="match status" value="1"/>
</dbReference>
<organism evidence="4">
    <name type="scientific">Auxenochlorella protothecoides</name>
    <name type="common">Green microalga</name>
    <name type="synonym">Chlorella protothecoides</name>
    <dbReference type="NCBI Taxonomy" id="3075"/>
    <lineage>
        <taxon>Eukaryota</taxon>
        <taxon>Viridiplantae</taxon>
        <taxon>Chlorophyta</taxon>
        <taxon>core chlorophytes</taxon>
        <taxon>Trebouxiophyceae</taxon>
        <taxon>Chlorellales</taxon>
        <taxon>Chlorellaceae</taxon>
        <taxon>Auxenochlorella</taxon>
    </lineage>
</organism>